<name>A0A8S5LP43_9CAUD</name>
<evidence type="ECO:0008006" key="2">
    <source>
        <dbReference type="Google" id="ProtNLM"/>
    </source>
</evidence>
<evidence type="ECO:0000313" key="1">
    <source>
        <dbReference type="EMBL" id="DAD71821.1"/>
    </source>
</evidence>
<reference evidence="1" key="1">
    <citation type="journal article" date="2021" name="Proc. Natl. Acad. Sci. U.S.A.">
        <title>A Catalog of Tens of Thousands of Viruses from Human Metagenomes Reveals Hidden Associations with Chronic Diseases.</title>
        <authorList>
            <person name="Tisza M.J."/>
            <person name="Buck C.B."/>
        </authorList>
    </citation>
    <scope>NUCLEOTIDE SEQUENCE</scope>
    <source>
        <strain evidence="1">CtoiW10</strain>
    </source>
</reference>
<dbReference type="Gene3D" id="1.10.260.40">
    <property type="entry name" value="lambda repressor-like DNA-binding domains"/>
    <property type="match status" value="1"/>
</dbReference>
<proteinExistence type="predicted"/>
<accession>A0A8S5LP43</accession>
<protein>
    <recommendedName>
        <fullName evidence="2">HTH cro/C1-type domain-containing protein</fullName>
    </recommendedName>
</protein>
<organism evidence="1">
    <name type="scientific">Siphoviridae sp. ctoiW10</name>
    <dbReference type="NCBI Taxonomy" id="2827592"/>
    <lineage>
        <taxon>Viruses</taxon>
        <taxon>Duplodnaviria</taxon>
        <taxon>Heunggongvirae</taxon>
        <taxon>Uroviricota</taxon>
        <taxon>Caudoviricetes</taxon>
    </lineage>
</organism>
<dbReference type="GO" id="GO:0003677">
    <property type="term" value="F:DNA binding"/>
    <property type="evidence" value="ECO:0007669"/>
    <property type="project" value="InterPro"/>
</dbReference>
<dbReference type="SUPFAM" id="SSF47413">
    <property type="entry name" value="lambda repressor-like DNA-binding domains"/>
    <property type="match status" value="1"/>
</dbReference>
<dbReference type="InterPro" id="IPR010982">
    <property type="entry name" value="Lambda_DNA-bd_dom_sf"/>
</dbReference>
<dbReference type="EMBL" id="BK015888">
    <property type="protein sequence ID" value="DAD71821.1"/>
    <property type="molecule type" value="Genomic_DNA"/>
</dbReference>
<sequence>MFYDRFKLLCKRKGISCTKAATENGFSNSTPTKWKKTAATPEGSTISVFADYFKVPVEYLMGLTTQSQIDEYTFRLAELEKALKTATEEDADKIALEIDGLRESLNDLTFSRNIEAAVDRQAKKNTRPAKSGTGSAYAQSIYDFVDSCEAGQLADLAQYVEFLKSRQGKPTT</sequence>